<feature type="domain" description="C2H2-type" evidence="7">
    <location>
        <begin position="479"/>
        <end position="506"/>
    </location>
</feature>
<dbReference type="GO" id="GO:0000981">
    <property type="term" value="F:DNA-binding transcription factor activity, RNA polymerase II-specific"/>
    <property type="evidence" value="ECO:0007669"/>
    <property type="project" value="TreeGrafter"/>
</dbReference>
<dbReference type="SMART" id="SM00355">
    <property type="entry name" value="ZnF_C2H2"/>
    <property type="match status" value="8"/>
</dbReference>
<dbReference type="FunFam" id="3.30.160.60:FF:000446">
    <property type="entry name" value="Zinc finger protein"/>
    <property type="match status" value="1"/>
</dbReference>
<evidence type="ECO:0000256" key="5">
    <source>
        <dbReference type="PROSITE-ProRule" id="PRU00042"/>
    </source>
</evidence>
<dbReference type="GO" id="GO:0000977">
    <property type="term" value="F:RNA polymerase II transcription regulatory region sequence-specific DNA binding"/>
    <property type="evidence" value="ECO:0007669"/>
    <property type="project" value="TreeGrafter"/>
</dbReference>
<dbReference type="PROSITE" id="PS00028">
    <property type="entry name" value="ZINC_FINGER_C2H2_1"/>
    <property type="match status" value="6"/>
</dbReference>
<organism evidence="8 9">
    <name type="scientific">Mytilus coruscus</name>
    <name type="common">Sea mussel</name>
    <dbReference type="NCBI Taxonomy" id="42192"/>
    <lineage>
        <taxon>Eukaryota</taxon>
        <taxon>Metazoa</taxon>
        <taxon>Spiralia</taxon>
        <taxon>Lophotrochozoa</taxon>
        <taxon>Mollusca</taxon>
        <taxon>Bivalvia</taxon>
        <taxon>Autobranchia</taxon>
        <taxon>Pteriomorphia</taxon>
        <taxon>Mytilida</taxon>
        <taxon>Mytiloidea</taxon>
        <taxon>Mytilidae</taxon>
        <taxon>Mytilinae</taxon>
        <taxon>Mytilus</taxon>
    </lineage>
</organism>
<evidence type="ECO:0000313" key="9">
    <source>
        <dbReference type="Proteomes" id="UP000507470"/>
    </source>
</evidence>
<keyword evidence="1" id="KW-0479">Metal-binding</keyword>
<evidence type="ECO:0000256" key="2">
    <source>
        <dbReference type="ARBA" id="ARBA00022737"/>
    </source>
</evidence>
<feature type="domain" description="C2H2-type" evidence="7">
    <location>
        <begin position="512"/>
        <end position="534"/>
    </location>
</feature>
<dbReference type="PANTHER" id="PTHR24379">
    <property type="entry name" value="KRAB AND ZINC FINGER DOMAIN-CONTAINING"/>
    <property type="match status" value="1"/>
</dbReference>
<dbReference type="Pfam" id="PF00096">
    <property type="entry name" value="zf-C2H2"/>
    <property type="match status" value="3"/>
</dbReference>
<name>A0A6J8A9V6_MYTCO</name>
<dbReference type="PANTHER" id="PTHR24379:SF127">
    <property type="entry name" value="BLOODY FINGERS-RELATED"/>
    <property type="match status" value="1"/>
</dbReference>
<sequence length="623" mass="72512">MCLVFDQTDTLLLPSFSTALNSFLCNPECELFEKLKSETRVRISQKNTESGVNYLFSGRFVDIIRANEIIHTFTQQLSVNINDSLSESSTLVLNLNEKQKSSLLHREDDESDFGNSNCQIKEKPPSGIDINESGTEILKCCNEDQRVKKDRRTENTEQTYNKDHVIALKDAETTILSDFVSSKENEKMVNREANASNSTSVIFNHDIQQKHISNNFQNVKVKDDTEPTDEKDCDEKLLTNLHNLQSDDISYNESKVESSGKEIVLGPDKYNEDENNYPFNTENIQEEKSLSNPCKNKKRKRKNPKTCKVDVHHPDVDLHVLPEESKDFKGEESVFVYEKNVGKLIRDNENPAMAKSECGFCSYVNFFPYAHSKKLLKSHFRRNHAKTEPIHKCELCSRSFCTKEHLYNHKRQKHIFKKCETCGIVVLKNYYPMHIRLHQDGNGAHKFECDICKRKLASRHSLQQHLKKIHMSVEERELFTCETCKKSWLEKRALDRHMKIKHGEGDINTKEHLCDICGKGFETAYYVKKHKQVHDKVPQHVCDVCFKAFKFREGLHIHMKTHTGAREYLCKDCGKTFTQLYTLKRHQRIHTGERPFVCSLCKDTFNDQSILRRHMILKHKKEK</sequence>
<dbReference type="FunFam" id="3.30.160.60:FF:002343">
    <property type="entry name" value="Zinc finger protein 33A"/>
    <property type="match status" value="1"/>
</dbReference>
<reference evidence="8 9" key="1">
    <citation type="submission" date="2020-06" db="EMBL/GenBank/DDBJ databases">
        <authorList>
            <person name="Li R."/>
            <person name="Bekaert M."/>
        </authorList>
    </citation>
    <scope>NUCLEOTIDE SEQUENCE [LARGE SCALE GENOMIC DNA]</scope>
    <source>
        <strain evidence="9">wild</strain>
    </source>
</reference>
<dbReference type="InterPro" id="IPR013087">
    <property type="entry name" value="Znf_C2H2_type"/>
</dbReference>
<evidence type="ECO:0000256" key="3">
    <source>
        <dbReference type="ARBA" id="ARBA00022771"/>
    </source>
</evidence>
<feature type="region of interest" description="Disordered" evidence="6">
    <location>
        <begin position="281"/>
        <end position="309"/>
    </location>
</feature>
<dbReference type="SUPFAM" id="SSF57667">
    <property type="entry name" value="beta-beta-alpha zinc fingers"/>
    <property type="match status" value="3"/>
</dbReference>
<evidence type="ECO:0000313" key="8">
    <source>
        <dbReference type="EMBL" id="CAC5363850.1"/>
    </source>
</evidence>
<keyword evidence="4" id="KW-0862">Zinc</keyword>
<keyword evidence="2" id="KW-0677">Repeat</keyword>
<keyword evidence="9" id="KW-1185">Reference proteome</keyword>
<dbReference type="InterPro" id="IPR036236">
    <property type="entry name" value="Znf_C2H2_sf"/>
</dbReference>
<feature type="domain" description="C2H2-type" evidence="7">
    <location>
        <begin position="447"/>
        <end position="475"/>
    </location>
</feature>
<protein>
    <submittedName>
        <fullName evidence="8">GZF1</fullName>
    </submittedName>
</protein>
<accession>A0A6J8A9V6</accession>
<feature type="domain" description="C2H2-type" evidence="7">
    <location>
        <begin position="540"/>
        <end position="567"/>
    </location>
</feature>
<gene>
    <name evidence="8" type="ORF">MCOR_5118</name>
</gene>
<dbReference type="GO" id="GO:0008270">
    <property type="term" value="F:zinc ion binding"/>
    <property type="evidence" value="ECO:0007669"/>
    <property type="project" value="UniProtKB-KW"/>
</dbReference>
<dbReference type="EMBL" id="CACVKT020000926">
    <property type="protein sequence ID" value="CAC5363850.1"/>
    <property type="molecule type" value="Genomic_DNA"/>
</dbReference>
<dbReference type="AlphaFoldDB" id="A0A6J8A9V6"/>
<proteinExistence type="predicted"/>
<evidence type="ECO:0000259" key="7">
    <source>
        <dbReference type="PROSITE" id="PS50157"/>
    </source>
</evidence>
<dbReference type="Proteomes" id="UP000507470">
    <property type="component" value="Unassembled WGS sequence"/>
</dbReference>
<keyword evidence="3 5" id="KW-0863">Zinc-finger</keyword>
<feature type="domain" description="C2H2-type" evidence="7">
    <location>
        <begin position="391"/>
        <end position="419"/>
    </location>
</feature>
<evidence type="ECO:0000256" key="1">
    <source>
        <dbReference type="ARBA" id="ARBA00022723"/>
    </source>
</evidence>
<feature type="region of interest" description="Disordered" evidence="6">
    <location>
        <begin position="104"/>
        <end position="127"/>
    </location>
</feature>
<feature type="domain" description="C2H2-type" evidence="7">
    <location>
        <begin position="568"/>
        <end position="595"/>
    </location>
</feature>
<feature type="compositionally biased region" description="Basic residues" evidence="6">
    <location>
        <begin position="295"/>
        <end position="305"/>
    </location>
</feature>
<feature type="domain" description="C2H2-type" evidence="7">
    <location>
        <begin position="596"/>
        <end position="623"/>
    </location>
</feature>
<dbReference type="Gene3D" id="3.30.160.60">
    <property type="entry name" value="Classic Zinc Finger"/>
    <property type="match status" value="5"/>
</dbReference>
<evidence type="ECO:0000256" key="6">
    <source>
        <dbReference type="SAM" id="MobiDB-lite"/>
    </source>
</evidence>
<dbReference type="GO" id="GO:0005634">
    <property type="term" value="C:nucleus"/>
    <property type="evidence" value="ECO:0007669"/>
    <property type="project" value="TreeGrafter"/>
</dbReference>
<evidence type="ECO:0000256" key="4">
    <source>
        <dbReference type="ARBA" id="ARBA00022833"/>
    </source>
</evidence>
<dbReference type="OrthoDB" id="6077919at2759"/>
<dbReference type="PROSITE" id="PS50157">
    <property type="entry name" value="ZINC_FINGER_C2H2_2"/>
    <property type="match status" value="7"/>
</dbReference>